<gene>
    <name evidence="2" type="ORF">SAMN04488579_104137</name>
</gene>
<proteinExistence type="predicted"/>
<dbReference type="InterPro" id="IPR042070">
    <property type="entry name" value="PucR_C-HTH_sf"/>
</dbReference>
<evidence type="ECO:0000313" key="2">
    <source>
        <dbReference type="EMBL" id="SDX63012.1"/>
    </source>
</evidence>
<dbReference type="OrthoDB" id="1770325at2"/>
<dbReference type="RefSeq" id="WP_090243762.1">
    <property type="nucleotide sequence ID" value="NZ_FNOU01000004.1"/>
</dbReference>
<evidence type="ECO:0000259" key="1">
    <source>
        <dbReference type="Pfam" id="PF13556"/>
    </source>
</evidence>
<sequence length="535" mass="60548">MLPTKDYAAPYPLLDGFYPGIQIIIDALESQYGALEVYHPDFTKHYLGVRFLVSQDTPSPHYLYLAESHGAALLKQYPGVDCIIVGEAFQGFSFSNAKGTLLHVQGTQSLEGMSDYCHAVFERIFAWDRALIKAMDSQTPLDDLIEASNTLFDNPIFVHDRNFFILSCPWHVPGMLVFQQDMKSRKLIIPPSVINEFKLSKEYQHTLTTHGPDMYSADHRGFRILYINLWQNNHYLGRICVDELSSEIKTGDAQLLDHLAYYVLQVVDRHNRFWVGSDHSGEQLFTELLRGEAPDPGALSDLLHYLSWEAEDTYLCLKLYNDQMRFTDLSSSSTAALIESHVTSSYAFFYEDSIAVVVNLTHSGCQPDQVMMNIAVVLREYLLKMGMSNVLPGIHCLGSGFLQAAIALEAGQKADGTIWRHQFKDYALSYMLACGEEALAADYLADPGIIALRRHDAAHPSHLYTTLQVYLDCERNLVKTSECLGIHRSTLIYRLSRIKEIIPLDLDSPRNRTYLKLSFLLLNQKTRPKASEAPK</sequence>
<dbReference type="InterPro" id="IPR051448">
    <property type="entry name" value="CdaR-like_regulators"/>
</dbReference>
<feature type="domain" description="PucR C-terminal helix-turn-helix" evidence="1">
    <location>
        <begin position="463"/>
        <end position="520"/>
    </location>
</feature>
<accession>A0A1H3D910</accession>
<dbReference type="STRING" id="1528.SAMN04488579_104137"/>
<keyword evidence="3" id="KW-1185">Reference proteome</keyword>
<dbReference type="InterPro" id="IPR025736">
    <property type="entry name" value="PucR_C-HTH_dom"/>
</dbReference>
<dbReference type="Pfam" id="PF13556">
    <property type="entry name" value="HTH_30"/>
    <property type="match status" value="1"/>
</dbReference>
<reference evidence="3" key="1">
    <citation type="submission" date="2016-10" db="EMBL/GenBank/DDBJ databases">
        <authorList>
            <person name="Varghese N."/>
            <person name="Submissions S."/>
        </authorList>
    </citation>
    <scope>NUCLEOTIDE SEQUENCE [LARGE SCALE GENOMIC DNA]</scope>
    <source>
        <strain evidence="3">VPI 5359</strain>
    </source>
</reference>
<dbReference type="Gene3D" id="1.10.10.2840">
    <property type="entry name" value="PucR C-terminal helix-turn-helix domain"/>
    <property type="match status" value="1"/>
</dbReference>
<organism evidence="2 3">
    <name type="scientific">Eubacterium barkeri</name>
    <name type="common">Clostridium barkeri</name>
    <dbReference type="NCBI Taxonomy" id="1528"/>
    <lineage>
        <taxon>Bacteria</taxon>
        <taxon>Bacillati</taxon>
        <taxon>Bacillota</taxon>
        <taxon>Clostridia</taxon>
        <taxon>Eubacteriales</taxon>
        <taxon>Eubacteriaceae</taxon>
        <taxon>Eubacterium</taxon>
    </lineage>
</organism>
<dbReference type="Proteomes" id="UP000199652">
    <property type="component" value="Unassembled WGS sequence"/>
</dbReference>
<protein>
    <submittedName>
        <fullName evidence="2">PucR C-terminal helix-turn-helix domain-containing protein</fullName>
    </submittedName>
</protein>
<name>A0A1H3D910_EUBBA</name>
<dbReference type="PANTHER" id="PTHR33744">
    <property type="entry name" value="CARBOHYDRATE DIACID REGULATOR"/>
    <property type="match status" value="1"/>
</dbReference>
<dbReference type="EMBL" id="FNOU01000004">
    <property type="protein sequence ID" value="SDX63012.1"/>
    <property type="molecule type" value="Genomic_DNA"/>
</dbReference>
<evidence type="ECO:0000313" key="3">
    <source>
        <dbReference type="Proteomes" id="UP000199652"/>
    </source>
</evidence>
<dbReference type="AlphaFoldDB" id="A0A1H3D910"/>